<dbReference type="EMBL" id="AP023367">
    <property type="protein sequence ID" value="BCJ95493.1"/>
    <property type="molecule type" value="Genomic_DNA"/>
</dbReference>
<dbReference type="Proteomes" id="UP000515561">
    <property type="component" value="Chromosome"/>
</dbReference>
<proteinExistence type="predicted"/>
<protein>
    <recommendedName>
        <fullName evidence="3">WYL domain-containing protein</fullName>
    </recommendedName>
</protein>
<evidence type="ECO:0008006" key="3">
    <source>
        <dbReference type="Google" id="ProtNLM"/>
    </source>
</evidence>
<keyword evidence="2" id="KW-1185">Reference proteome</keyword>
<organism evidence="1 2">
    <name type="scientific">Anaerocolumna cellulosilytica</name>
    <dbReference type="NCBI Taxonomy" id="433286"/>
    <lineage>
        <taxon>Bacteria</taxon>
        <taxon>Bacillati</taxon>
        <taxon>Bacillota</taxon>
        <taxon>Clostridia</taxon>
        <taxon>Lachnospirales</taxon>
        <taxon>Lachnospiraceae</taxon>
        <taxon>Anaerocolumna</taxon>
    </lineage>
</organism>
<sequence>MDLFSEVYGCYYTVIARLLEKAQEGISKGEIETLINSQAFCDSAFHLLPKLLSGEWNLLEKKTDGRYYALPKLTNFKRPMTTLEKAWLKALFLDKRILLFVTNTELEALNTALSDVEPLYYPENFHVFDSAADGDPYDNEEYIQNFRLVLKACIHRQGICIAYENSKQKQVSRTLFPYKITYSNRDDKFRLLGVLTAQNGEHKGITLNLARIRSVTLVDALPFRNIDFMKYFTQSLNSEPILLEISRERKALERCMLQFASWEKQTEYDEENDYYICKIFYDKQDETELLIRILSFGPVIKVLGPEGFLNQVKERIRNQYQLNLGDRVI</sequence>
<accession>A0A6S6QW93</accession>
<name>A0A6S6QW93_9FIRM</name>
<reference evidence="1 2" key="1">
    <citation type="journal article" date="2016" name="Int. J. Syst. Evol. Microbiol.">
        <title>Descriptions of Anaerotaenia torta gen. nov., sp. nov. and Anaerocolumna cellulosilytica gen. nov., sp. nov. isolated from a methanogenic reactor of cattle waste.</title>
        <authorList>
            <person name="Uek A."/>
            <person name="Ohtaki Y."/>
            <person name="Kaku N."/>
            <person name="Ueki K."/>
        </authorList>
    </citation>
    <scope>NUCLEOTIDE SEQUENCE [LARGE SCALE GENOMIC DNA]</scope>
    <source>
        <strain evidence="1 2">SN021</strain>
    </source>
</reference>
<dbReference type="PROSITE" id="PS52050">
    <property type="entry name" value="WYL"/>
    <property type="match status" value="1"/>
</dbReference>
<dbReference type="AlphaFoldDB" id="A0A6S6QW93"/>
<gene>
    <name evidence="1" type="ORF">acsn021_30620</name>
</gene>
<evidence type="ECO:0000313" key="1">
    <source>
        <dbReference type="EMBL" id="BCJ95493.1"/>
    </source>
</evidence>
<dbReference type="KEGG" id="acel:acsn021_30620"/>
<dbReference type="RefSeq" id="WP_184094815.1">
    <property type="nucleotide sequence ID" value="NZ_AP023367.1"/>
</dbReference>
<evidence type="ECO:0000313" key="2">
    <source>
        <dbReference type="Proteomes" id="UP000515561"/>
    </source>
</evidence>